<evidence type="ECO:0000256" key="9">
    <source>
        <dbReference type="ARBA" id="ARBA00022919"/>
    </source>
</evidence>
<dbReference type="GO" id="GO:0046872">
    <property type="term" value="F:metal ion binding"/>
    <property type="evidence" value="ECO:0007669"/>
    <property type="project" value="UniProtKB-KW"/>
</dbReference>
<dbReference type="EMBL" id="CP058604">
    <property type="protein sequence ID" value="QLG70148.1"/>
    <property type="molecule type" value="Genomic_DNA"/>
</dbReference>
<evidence type="ECO:0000256" key="4">
    <source>
        <dbReference type="ARBA" id="ARBA00006335"/>
    </source>
</evidence>
<keyword evidence="5 13" id="KW-0812">Transmembrane</keyword>
<comment type="pathway">
    <text evidence="2">Lipid metabolism; sphingolipid metabolism.</text>
</comment>
<evidence type="ECO:0000313" key="15">
    <source>
        <dbReference type="EMBL" id="QLG70148.1"/>
    </source>
</evidence>
<dbReference type="InterPro" id="IPR005135">
    <property type="entry name" value="Endo/exonuclease/phosphatase"/>
</dbReference>
<evidence type="ECO:0000256" key="8">
    <source>
        <dbReference type="ARBA" id="ARBA00022842"/>
    </source>
</evidence>
<dbReference type="Pfam" id="PF03372">
    <property type="entry name" value="Exo_endo_phos"/>
    <property type="match status" value="1"/>
</dbReference>
<keyword evidence="6" id="KW-0479">Metal-binding</keyword>
<dbReference type="AlphaFoldDB" id="A0A7H9AV43"/>
<keyword evidence="10 13" id="KW-1133">Transmembrane helix</keyword>
<dbReference type="Gene3D" id="3.60.10.10">
    <property type="entry name" value="Endonuclease/exonuclease/phosphatase"/>
    <property type="match status" value="1"/>
</dbReference>
<evidence type="ECO:0000256" key="11">
    <source>
        <dbReference type="ARBA" id="ARBA00023098"/>
    </source>
</evidence>
<keyword evidence="16" id="KW-1185">Reference proteome</keyword>
<evidence type="ECO:0000256" key="6">
    <source>
        <dbReference type="ARBA" id="ARBA00022723"/>
    </source>
</evidence>
<feature type="domain" description="Endonuclease/exonuclease/phosphatase" evidence="14">
    <location>
        <begin position="40"/>
        <end position="335"/>
    </location>
</feature>
<dbReference type="KEGG" id="zmk:HG535_0A00870"/>
<dbReference type="GO" id="GO:0004767">
    <property type="term" value="F:sphingomyelin phosphodiesterase activity"/>
    <property type="evidence" value="ECO:0007669"/>
    <property type="project" value="InterPro"/>
</dbReference>
<dbReference type="GO" id="GO:0016020">
    <property type="term" value="C:membrane"/>
    <property type="evidence" value="ECO:0007669"/>
    <property type="project" value="UniProtKB-SubCell"/>
</dbReference>
<evidence type="ECO:0000256" key="7">
    <source>
        <dbReference type="ARBA" id="ARBA00022801"/>
    </source>
</evidence>
<evidence type="ECO:0000259" key="14">
    <source>
        <dbReference type="Pfam" id="PF03372"/>
    </source>
</evidence>
<dbReference type="GeneID" id="59233784"/>
<keyword evidence="9" id="KW-0746">Sphingolipid metabolism</keyword>
<gene>
    <name evidence="15" type="ORF">HG535_0A00870</name>
</gene>
<keyword evidence="12 13" id="KW-0472">Membrane</keyword>
<dbReference type="Proteomes" id="UP000509704">
    <property type="component" value="Chromosome 1"/>
</dbReference>
<organism evidence="15 16">
    <name type="scientific">Zygotorulaspora mrakii</name>
    <name type="common">Zygosaccharomyces mrakii</name>
    <dbReference type="NCBI Taxonomy" id="42260"/>
    <lineage>
        <taxon>Eukaryota</taxon>
        <taxon>Fungi</taxon>
        <taxon>Dikarya</taxon>
        <taxon>Ascomycota</taxon>
        <taxon>Saccharomycotina</taxon>
        <taxon>Saccharomycetes</taxon>
        <taxon>Saccharomycetales</taxon>
        <taxon>Saccharomycetaceae</taxon>
        <taxon>Zygotorulaspora</taxon>
    </lineage>
</organism>
<name>A0A7H9AV43_ZYGMR</name>
<evidence type="ECO:0000313" key="16">
    <source>
        <dbReference type="Proteomes" id="UP000509704"/>
    </source>
</evidence>
<feature type="transmembrane region" description="Helical" evidence="13">
    <location>
        <begin position="392"/>
        <end position="412"/>
    </location>
</feature>
<accession>A0A7H9AV43</accession>
<dbReference type="PANTHER" id="PTHR16320">
    <property type="entry name" value="SPHINGOMYELINASE FAMILY MEMBER"/>
    <property type="match status" value="1"/>
</dbReference>
<keyword evidence="11" id="KW-0443">Lipid metabolism</keyword>
<dbReference type="SUPFAM" id="SSF56219">
    <property type="entry name" value="DNase I-like"/>
    <property type="match status" value="1"/>
</dbReference>
<dbReference type="InterPro" id="IPR036691">
    <property type="entry name" value="Endo/exonu/phosph_ase_sf"/>
</dbReference>
<feature type="transmembrane region" description="Helical" evidence="13">
    <location>
        <begin position="424"/>
        <end position="447"/>
    </location>
</feature>
<proteinExistence type="inferred from homology"/>
<evidence type="ECO:0000256" key="3">
    <source>
        <dbReference type="ARBA" id="ARBA00004991"/>
    </source>
</evidence>
<protein>
    <recommendedName>
        <fullName evidence="14">Endonuclease/exonuclease/phosphatase domain-containing protein</fullName>
    </recommendedName>
</protein>
<comment type="subcellular location">
    <subcellularLocation>
        <location evidence="1">Membrane</location>
        <topology evidence="1">Multi-pass membrane protein</topology>
    </subcellularLocation>
</comment>
<dbReference type="RefSeq" id="XP_037141876.1">
    <property type="nucleotide sequence ID" value="XM_037285981.1"/>
</dbReference>
<evidence type="ECO:0000256" key="13">
    <source>
        <dbReference type="SAM" id="Phobius"/>
    </source>
</evidence>
<keyword evidence="8" id="KW-0460">Magnesium</keyword>
<comment type="similarity">
    <text evidence="4">Belongs to the neutral sphingomyelinase family.</text>
</comment>
<dbReference type="FunFam" id="3.60.10.10:FF:000073">
    <property type="entry name" value="Inositol phosphosphingolipid phospholipase"/>
    <property type="match status" value="1"/>
</dbReference>
<dbReference type="PANTHER" id="PTHR16320:SF24">
    <property type="entry name" value="PHOSPHODIESTERASE, PUTATIVE-RELATED"/>
    <property type="match status" value="1"/>
</dbReference>
<evidence type="ECO:0000256" key="2">
    <source>
        <dbReference type="ARBA" id="ARBA00004760"/>
    </source>
</evidence>
<dbReference type="InterPro" id="IPR038772">
    <property type="entry name" value="Sph/SMPD2-like"/>
</dbReference>
<evidence type="ECO:0000256" key="10">
    <source>
        <dbReference type="ARBA" id="ARBA00022989"/>
    </source>
</evidence>
<keyword evidence="7" id="KW-0378">Hydrolase</keyword>
<evidence type="ECO:0000256" key="5">
    <source>
        <dbReference type="ARBA" id="ARBA00022692"/>
    </source>
</evidence>
<evidence type="ECO:0000256" key="1">
    <source>
        <dbReference type="ARBA" id="ARBA00004141"/>
    </source>
</evidence>
<comment type="pathway">
    <text evidence="3">Sphingolipid metabolism.</text>
</comment>
<dbReference type="OrthoDB" id="387657at2759"/>
<sequence>MSAANLRSSVSGAAQDAATVTSDTVTSAADSATGHSIKLLTFNTWGLKMVSKHRKARLRAIADELAGYSAAIPIPGYESLMINETPEQGKQYDVVALQEIWCKEDWDYIVSRCSQAYPYSRIFYSGIIAGPGLAILSKIPIESTFLYRFPINGRPSAIHRGDWYVGKSIAITLLEPISEDTAPIAIMNSHMHAPYALKGDAAYACHRACQAWDFSKMVNLYKKAGYAVVVVGDLNSRPGSLPHKFLTVETGLVDSWEQLKGKQDLQALSKMEPLEQLRYGCTTCDSFLNTWRSYLPTESACRLDYALIDPSRLKTTDAGPRFTKRLPGIGSFSDHFAYACNLNLLSNRRTTDVETGDETPSKRDIQLQKYASYEEMIQCISSYRVVAKRQKFLRGVHFVISILLLIGALVVTTFTSNRAAWSSIFWVFFAVVVSVTGTIDGLISFLFGRKEIRALHEVEEEVSCAQKHLQGLLDVKKR</sequence>
<dbReference type="GO" id="GO:0006665">
    <property type="term" value="P:sphingolipid metabolic process"/>
    <property type="evidence" value="ECO:0007669"/>
    <property type="project" value="UniProtKB-KW"/>
</dbReference>
<evidence type="ECO:0000256" key="12">
    <source>
        <dbReference type="ARBA" id="ARBA00023136"/>
    </source>
</evidence>
<reference evidence="15 16" key="1">
    <citation type="submission" date="2020-07" db="EMBL/GenBank/DDBJ databases">
        <title>The yeast mating-type switching endonuclease HO is a domesticated member of an unorthodox homing genetic element family.</title>
        <authorList>
            <person name="Coughlan A.Y."/>
            <person name="Lombardi L."/>
            <person name="Braun-Galleani S."/>
            <person name="Martos A.R."/>
            <person name="Galeote V."/>
            <person name="Bigey F."/>
            <person name="Dequin S."/>
            <person name="Byrne K.P."/>
            <person name="Wolfe K.H."/>
        </authorList>
    </citation>
    <scope>NUCLEOTIDE SEQUENCE [LARGE SCALE GENOMIC DNA]</scope>
    <source>
        <strain evidence="15 16">NRRL Y-6702</strain>
    </source>
</reference>